<dbReference type="InterPro" id="IPR000209">
    <property type="entry name" value="Peptidase_S8/S53_dom"/>
</dbReference>
<evidence type="ECO:0000313" key="9">
    <source>
        <dbReference type="EMBL" id="OOG22018.1"/>
    </source>
</evidence>
<dbReference type="InterPro" id="IPR023828">
    <property type="entry name" value="Peptidase_S8_Ser-AS"/>
</dbReference>
<dbReference type="RefSeq" id="WP_077280091.1">
    <property type="nucleotide sequence ID" value="NZ_MVBK01000112.1"/>
</dbReference>
<keyword evidence="7" id="KW-0732">Signal</keyword>
<feature type="chain" id="PRO_5013092972" description="Peptidase S8/S53 domain-containing protein" evidence="7">
    <location>
        <begin position="21"/>
        <end position="455"/>
    </location>
</feature>
<evidence type="ECO:0000256" key="2">
    <source>
        <dbReference type="ARBA" id="ARBA00022670"/>
    </source>
</evidence>
<evidence type="ECO:0000256" key="5">
    <source>
        <dbReference type="PROSITE-ProRule" id="PRU01240"/>
    </source>
</evidence>
<dbReference type="Gene3D" id="3.40.50.200">
    <property type="entry name" value="Peptidase S8/S53 domain"/>
    <property type="match status" value="1"/>
</dbReference>
<evidence type="ECO:0000256" key="4">
    <source>
        <dbReference type="ARBA" id="ARBA00022825"/>
    </source>
</evidence>
<dbReference type="AlphaFoldDB" id="A0A1V3NAV0"/>
<feature type="active site" description="Charge relay system" evidence="5">
    <location>
        <position position="397"/>
    </location>
</feature>
<dbReference type="PRINTS" id="PR00723">
    <property type="entry name" value="SUBTILISIN"/>
</dbReference>
<keyword evidence="2 5" id="KW-0645">Protease</keyword>
<feature type="signal peptide" evidence="7">
    <location>
        <begin position="1"/>
        <end position="20"/>
    </location>
</feature>
<feature type="domain" description="Peptidase S8/S53" evidence="8">
    <location>
        <begin position="205"/>
        <end position="445"/>
    </location>
</feature>
<feature type="active site" description="Charge relay system" evidence="5">
    <location>
        <position position="214"/>
    </location>
</feature>
<dbReference type="OrthoDB" id="5405281at2"/>
<dbReference type="GO" id="GO:0004252">
    <property type="term" value="F:serine-type endopeptidase activity"/>
    <property type="evidence" value="ECO:0007669"/>
    <property type="project" value="UniProtKB-UniRule"/>
</dbReference>
<dbReference type="PANTHER" id="PTHR43806">
    <property type="entry name" value="PEPTIDASE S8"/>
    <property type="match status" value="1"/>
</dbReference>
<dbReference type="PROSITE" id="PS51892">
    <property type="entry name" value="SUBTILASE"/>
    <property type="match status" value="1"/>
</dbReference>
<keyword evidence="4 5" id="KW-0720">Serine protease</keyword>
<dbReference type="PROSITE" id="PS00138">
    <property type="entry name" value="SUBTILASE_SER"/>
    <property type="match status" value="1"/>
</dbReference>
<organism evidence="9 10">
    <name type="scientific">Thioalkalivibrio denitrificans</name>
    <dbReference type="NCBI Taxonomy" id="108003"/>
    <lineage>
        <taxon>Bacteria</taxon>
        <taxon>Pseudomonadati</taxon>
        <taxon>Pseudomonadota</taxon>
        <taxon>Gammaproteobacteria</taxon>
        <taxon>Chromatiales</taxon>
        <taxon>Ectothiorhodospiraceae</taxon>
        <taxon>Thioalkalivibrio</taxon>
    </lineage>
</organism>
<gene>
    <name evidence="9" type="ORF">B1C78_15650</name>
</gene>
<proteinExistence type="inferred from homology"/>
<dbReference type="InterPro" id="IPR015500">
    <property type="entry name" value="Peptidase_S8_subtilisin-rel"/>
</dbReference>
<sequence>MVRLGPCLLIVFLSAGTVWGQGFQQRPPPDEPAEPGFRQTPGAPAPGFRAVTPGGEPGDPPAEETEATTSPARRPGSGSLMGRSLPPPPDLPGFGVRQAVAGQHEPDELLVVSADLPQALEVQQLGAQMGLGVRRRNVLQGLGLVVTVFGLPEGMTPEAALETLAGRAPQLWADLNHRYTPQSVDAPGDLSARLMDWPEVRGDCGRGTRIGILDGPLPEDHPNLARVRLTRQSFLPRGVTVPPPDHALAVAAILAGQGRGLVPGAELFHGEVMRLRDGRHTDTTVDRLVQGLDWLALQPVDLVNLSLGGPRNRVVQAALERLMAQGIVVVAAAGNAGPRAPPLYPGAQDGVIAVTAVDADGRPYRNAARGDHIAFAAPGVDLWLPRTDGHAHVSGTSFAAPHVTAALAAGRAAHPDADWSWHVTALAEAAKDLGEPGRDPVYGWGLVRAYASCGG</sequence>
<comment type="caution">
    <text evidence="9">The sequence shown here is derived from an EMBL/GenBank/DDBJ whole genome shotgun (WGS) entry which is preliminary data.</text>
</comment>
<evidence type="ECO:0000313" key="10">
    <source>
        <dbReference type="Proteomes" id="UP000189462"/>
    </source>
</evidence>
<reference evidence="9 10" key="1">
    <citation type="submission" date="2017-02" db="EMBL/GenBank/DDBJ databases">
        <title>Genomic diversity within the haloalkaliphilic genus Thioalkalivibrio.</title>
        <authorList>
            <person name="Ahn A.-C."/>
            <person name="Meier-Kolthoff J."/>
            <person name="Overmars L."/>
            <person name="Richter M."/>
            <person name="Woyke T."/>
            <person name="Sorokin D.Y."/>
            <person name="Muyzer G."/>
        </authorList>
    </citation>
    <scope>NUCLEOTIDE SEQUENCE [LARGE SCALE GENOMIC DNA]</scope>
    <source>
        <strain evidence="9 10">ALJD</strain>
    </source>
</reference>
<evidence type="ECO:0000256" key="7">
    <source>
        <dbReference type="SAM" id="SignalP"/>
    </source>
</evidence>
<keyword evidence="10" id="KW-1185">Reference proteome</keyword>
<evidence type="ECO:0000256" key="1">
    <source>
        <dbReference type="ARBA" id="ARBA00011073"/>
    </source>
</evidence>
<dbReference type="Pfam" id="PF00082">
    <property type="entry name" value="Peptidase_S8"/>
    <property type="match status" value="1"/>
</dbReference>
<keyword evidence="3 5" id="KW-0378">Hydrolase</keyword>
<name>A0A1V3NAV0_9GAMM</name>
<dbReference type="Proteomes" id="UP000189462">
    <property type="component" value="Unassembled WGS sequence"/>
</dbReference>
<evidence type="ECO:0000259" key="8">
    <source>
        <dbReference type="Pfam" id="PF00082"/>
    </source>
</evidence>
<accession>A0A1V3NAV0</accession>
<feature type="active site" description="Charge relay system" evidence="5">
    <location>
        <position position="246"/>
    </location>
</feature>
<feature type="region of interest" description="Disordered" evidence="6">
    <location>
        <begin position="22"/>
        <end position="96"/>
    </location>
</feature>
<dbReference type="GO" id="GO:0006508">
    <property type="term" value="P:proteolysis"/>
    <property type="evidence" value="ECO:0007669"/>
    <property type="project" value="UniProtKB-KW"/>
</dbReference>
<dbReference type="STRING" id="108003.B1C78_15650"/>
<dbReference type="SUPFAM" id="SSF52743">
    <property type="entry name" value="Subtilisin-like"/>
    <property type="match status" value="1"/>
</dbReference>
<dbReference type="PANTHER" id="PTHR43806:SF11">
    <property type="entry name" value="CEREVISIN-RELATED"/>
    <property type="match status" value="1"/>
</dbReference>
<protein>
    <recommendedName>
        <fullName evidence="8">Peptidase S8/S53 domain-containing protein</fullName>
    </recommendedName>
</protein>
<evidence type="ECO:0000256" key="3">
    <source>
        <dbReference type="ARBA" id="ARBA00022801"/>
    </source>
</evidence>
<dbReference type="EMBL" id="MVBK01000112">
    <property type="protein sequence ID" value="OOG22018.1"/>
    <property type="molecule type" value="Genomic_DNA"/>
</dbReference>
<dbReference type="InterPro" id="IPR050131">
    <property type="entry name" value="Peptidase_S8_subtilisin-like"/>
</dbReference>
<dbReference type="CDD" id="cd05561">
    <property type="entry name" value="Peptidases_S8_4"/>
    <property type="match status" value="1"/>
</dbReference>
<evidence type="ECO:0000256" key="6">
    <source>
        <dbReference type="SAM" id="MobiDB-lite"/>
    </source>
</evidence>
<comment type="similarity">
    <text evidence="1 5">Belongs to the peptidase S8 family.</text>
</comment>
<dbReference type="InterPro" id="IPR036852">
    <property type="entry name" value="Peptidase_S8/S53_dom_sf"/>
</dbReference>